<comment type="subcellular location">
    <subcellularLocation>
        <location evidence="1">Cell membrane</location>
        <topology evidence="1">Multi-pass membrane protein</topology>
    </subcellularLocation>
</comment>
<keyword evidence="11" id="KW-1185">Reference proteome</keyword>
<dbReference type="Gene3D" id="1.10.1760.20">
    <property type="match status" value="1"/>
</dbReference>
<evidence type="ECO:0000256" key="4">
    <source>
        <dbReference type="ARBA" id="ARBA00022475"/>
    </source>
</evidence>
<accession>A0ABR7HE75</accession>
<comment type="similarity">
    <text evidence="2 8">Belongs to the prokaryotic riboflavin transporter (P-RFT) (TC 2.A.87) family.</text>
</comment>
<comment type="caution">
    <text evidence="10">The sequence shown here is derived from an EMBL/GenBank/DDBJ whole genome shotgun (WGS) entry which is preliminary data.</text>
</comment>
<keyword evidence="4 8" id="KW-1003">Cell membrane</keyword>
<feature type="transmembrane region" description="Helical" evidence="9">
    <location>
        <begin position="192"/>
        <end position="213"/>
    </location>
</feature>
<protein>
    <recommendedName>
        <fullName evidence="8">Riboflavin transporter</fullName>
    </recommendedName>
</protein>
<keyword evidence="5 9" id="KW-0812">Transmembrane</keyword>
<name>A0ABR7HE75_9FIRM</name>
<evidence type="ECO:0000256" key="8">
    <source>
        <dbReference type="PIRNR" id="PIRNR037778"/>
    </source>
</evidence>
<feature type="transmembrane region" description="Helical" evidence="9">
    <location>
        <begin position="40"/>
        <end position="61"/>
    </location>
</feature>
<keyword evidence="3 8" id="KW-0813">Transport</keyword>
<keyword evidence="7 8" id="KW-0472">Membrane</keyword>
<dbReference type="Pfam" id="PF12822">
    <property type="entry name" value="ECF_trnsprt"/>
    <property type="match status" value="1"/>
</dbReference>
<reference evidence="10 11" key="1">
    <citation type="submission" date="2020-08" db="EMBL/GenBank/DDBJ databases">
        <title>Genome public.</title>
        <authorList>
            <person name="Liu C."/>
            <person name="Sun Q."/>
        </authorList>
    </citation>
    <scope>NUCLEOTIDE SEQUENCE [LARGE SCALE GENOMIC DNA]</scope>
    <source>
        <strain evidence="10 11">NSJ-66</strain>
    </source>
</reference>
<feature type="transmembrane region" description="Helical" evidence="9">
    <location>
        <begin position="145"/>
        <end position="165"/>
    </location>
</feature>
<organism evidence="10 11">
    <name type="scientific">Hungatella hominis</name>
    <dbReference type="NCBI Taxonomy" id="2763050"/>
    <lineage>
        <taxon>Bacteria</taxon>
        <taxon>Bacillati</taxon>
        <taxon>Bacillota</taxon>
        <taxon>Clostridia</taxon>
        <taxon>Lachnospirales</taxon>
        <taxon>Lachnospiraceae</taxon>
        <taxon>Hungatella</taxon>
    </lineage>
</organism>
<dbReference type="RefSeq" id="WP_187024068.1">
    <property type="nucleotide sequence ID" value="NZ_JACOPB010000018.1"/>
</dbReference>
<evidence type="ECO:0000256" key="1">
    <source>
        <dbReference type="ARBA" id="ARBA00004651"/>
    </source>
</evidence>
<keyword evidence="6 9" id="KW-1133">Transmembrane helix</keyword>
<sequence length="214" mass="23057">MNSKAKNITAIAMLCAVSYVVMVFGRFPVVLFLKYDPKDAVIALGGLIWGPMTSCIVSVIVSFLEMLSVSETGIIGCIMNIISSCSFACTASAIYKRKRTLTGAVIGLTVGSVTMTAVMMLWNYLVTPLYMGYPREAVAKLLIPAFLPFNLLKSGLNGGFTFLLYKPVITALRKGGYVTASVKQGKKRPAGLILVTVMIMISCILFILSMNGII</sequence>
<comment type="function">
    <text evidence="8">Probably a riboflavin-binding protein that interacts with the energy-coupling factor (ECF) ABC-transporter complex.</text>
</comment>
<dbReference type="InterPro" id="IPR025720">
    <property type="entry name" value="RibU"/>
</dbReference>
<dbReference type="InterPro" id="IPR024529">
    <property type="entry name" value="ECF_trnsprt_substrate-spec"/>
</dbReference>
<feature type="transmembrane region" description="Helical" evidence="9">
    <location>
        <begin position="73"/>
        <end position="94"/>
    </location>
</feature>
<feature type="transmembrane region" description="Helical" evidence="9">
    <location>
        <begin position="6"/>
        <end position="33"/>
    </location>
</feature>
<evidence type="ECO:0000256" key="5">
    <source>
        <dbReference type="ARBA" id="ARBA00022692"/>
    </source>
</evidence>
<evidence type="ECO:0000256" key="9">
    <source>
        <dbReference type="SAM" id="Phobius"/>
    </source>
</evidence>
<feature type="transmembrane region" description="Helical" evidence="9">
    <location>
        <begin position="101"/>
        <end position="125"/>
    </location>
</feature>
<dbReference type="EMBL" id="JACOPB010000018">
    <property type="protein sequence ID" value="MBC5711458.1"/>
    <property type="molecule type" value="Genomic_DNA"/>
</dbReference>
<evidence type="ECO:0000256" key="7">
    <source>
        <dbReference type="ARBA" id="ARBA00023136"/>
    </source>
</evidence>
<dbReference type="PIRSF" id="PIRSF037778">
    <property type="entry name" value="UCP037778_transp_RibU"/>
    <property type="match status" value="1"/>
</dbReference>
<proteinExistence type="inferred from homology"/>
<gene>
    <name evidence="10" type="ORF">H8S75_26335</name>
</gene>
<evidence type="ECO:0000313" key="11">
    <source>
        <dbReference type="Proteomes" id="UP000634672"/>
    </source>
</evidence>
<evidence type="ECO:0000256" key="3">
    <source>
        <dbReference type="ARBA" id="ARBA00022448"/>
    </source>
</evidence>
<evidence type="ECO:0000313" key="10">
    <source>
        <dbReference type="EMBL" id="MBC5711458.1"/>
    </source>
</evidence>
<dbReference type="PANTHER" id="PTHR38438">
    <property type="entry name" value="RIBOFLAVIN TRANSPORTER RIBU"/>
    <property type="match status" value="1"/>
</dbReference>
<dbReference type="Proteomes" id="UP000634672">
    <property type="component" value="Unassembled WGS sequence"/>
</dbReference>
<dbReference type="PANTHER" id="PTHR38438:SF1">
    <property type="entry name" value="RIBOFLAVIN TRANSPORTER RIBU"/>
    <property type="match status" value="1"/>
</dbReference>
<evidence type="ECO:0000256" key="6">
    <source>
        <dbReference type="ARBA" id="ARBA00022989"/>
    </source>
</evidence>
<evidence type="ECO:0000256" key="2">
    <source>
        <dbReference type="ARBA" id="ARBA00005540"/>
    </source>
</evidence>